<dbReference type="InterPro" id="IPR050100">
    <property type="entry name" value="TRAFAC_GTPase_members"/>
</dbReference>
<dbReference type="SUPFAM" id="SSF50447">
    <property type="entry name" value="Translation proteins"/>
    <property type="match status" value="1"/>
</dbReference>
<dbReference type="Proteomes" id="UP001485043">
    <property type="component" value="Unassembled WGS sequence"/>
</dbReference>
<dbReference type="CDD" id="cd16267">
    <property type="entry name" value="HBS1-like_II"/>
    <property type="match status" value="1"/>
</dbReference>
<organism evidence="11 12">
    <name type="scientific">Apatococcus fuscideae</name>
    <dbReference type="NCBI Taxonomy" id="2026836"/>
    <lineage>
        <taxon>Eukaryota</taxon>
        <taxon>Viridiplantae</taxon>
        <taxon>Chlorophyta</taxon>
        <taxon>core chlorophytes</taxon>
        <taxon>Trebouxiophyceae</taxon>
        <taxon>Chlorellales</taxon>
        <taxon>Chlorellaceae</taxon>
        <taxon>Apatococcus</taxon>
    </lineage>
</organism>
<dbReference type="SUPFAM" id="SSF52540">
    <property type="entry name" value="P-loop containing nucleoside triphosphate hydrolases"/>
    <property type="match status" value="1"/>
</dbReference>
<dbReference type="Pfam" id="PF00009">
    <property type="entry name" value="GTP_EFTU"/>
    <property type="match status" value="1"/>
</dbReference>
<feature type="domain" description="Tr-type G" evidence="10">
    <location>
        <begin position="245"/>
        <end position="468"/>
    </location>
</feature>
<dbReference type="CDD" id="cd01883">
    <property type="entry name" value="EF1_alpha"/>
    <property type="match status" value="1"/>
</dbReference>
<dbReference type="InterPro" id="IPR000795">
    <property type="entry name" value="T_Tr_GTP-bd_dom"/>
</dbReference>
<sequence>MPGGKGGGALYAEDYEADEYEDYMDDYDDQYDENDGPAASPQTPAKTVAKHPHKQKAKASAPAAAAGASALAQCLCDPPPLRPSGRPQRGAKKPAQPPAKLYPHAPPSAAPGSPIQPFAFDIPSPDDKVQQQQQRTGGAKPLSNHSSAVGRTPTQKNASSADGASTSAPNGTVADGAARPVDAVTEELDSMRLGSHAEASTSGGPPASAATRPRRPLHDYKLEADLLRMCQEADRAGQTGSTSPKPHLHLVILGHVDAGKSTLMGRLLHDLGLVDQKQVHRSKQAASQAGKASFAWAWLLDERPEERARGVTVDVAVSRFETPQRAVTLLDAPGHRDFVPNMIAGAAQADCALLLVDGSPGGFEAGFDSGQGSLGFGMGNSSGQTREHAQLARSLGIEQLAVVISKLDTCNYSQTRFEEIKAIMLPFLRQTGFRESSLQWLPAVGPSGENLVGPPTEPALASWWQGPSIADAINRFHAAEREIHKPLRMPIVEVFKGSRGALCISGKVESGAMKVGSPVVVIPTGEAGTIKTLEEDKQLVQMARAGDRVDVSLAGIDASMLTAGAVLCHPDWAVPLVTMVEVRVLVLDVEVPILRGQQVVLHAHAAREQGHVSAELYSDLRSLGRIALRDGGRTLAVGIITNLP</sequence>
<keyword evidence="7" id="KW-0342">GTP-binding</keyword>
<name>A0AAW1T8W4_9CHLO</name>
<dbReference type="Gene3D" id="2.40.30.10">
    <property type="entry name" value="Translation factors"/>
    <property type="match status" value="2"/>
</dbReference>
<dbReference type="Pfam" id="PF03144">
    <property type="entry name" value="GTP_EFTU_D2"/>
    <property type="match status" value="1"/>
</dbReference>
<evidence type="ECO:0000256" key="1">
    <source>
        <dbReference type="ARBA" id="ARBA00004496"/>
    </source>
</evidence>
<feature type="compositionally biased region" description="Low complexity" evidence="9">
    <location>
        <begin position="58"/>
        <end position="76"/>
    </location>
</feature>
<feature type="compositionally biased region" description="Basic residues" evidence="9">
    <location>
        <begin position="48"/>
        <end position="57"/>
    </location>
</feature>
<feature type="compositionally biased region" description="Low complexity" evidence="9">
    <location>
        <begin position="199"/>
        <end position="211"/>
    </location>
</feature>
<evidence type="ECO:0000256" key="2">
    <source>
        <dbReference type="ARBA" id="ARBA00022481"/>
    </source>
</evidence>
<dbReference type="FunFam" id="3.40.50.300:FF:000204">
    <property type="entry name" value="Translation elongation factor Tu"/>
    <property type="match status" value="1"/>
</dbReference>
<keyword evidence="6" id="KW-0648">Protein biosynthesis</keyword>
<dbReference type="InterPro" id="IPR027417">
    <property type="entry name" value="P-loop_NTPase"/>
</dbReference>
<feature type="region of interest" description="Disordered" evidence="9">
    <location>
        <begin position="193"/>
        <end position="215"/>
    </location>
</feature>
<dbReference type="PANTHER" id="PTHR23115">
    <property type="entry name" value="TRANSLATION FACTOR"/>
    <property type="match status" value="1"/>
</dbReference>
<dbReference type="GO" id="GO:0005525">
    <property type="term" value="F:GTP binding"/>
    <property type="evidence" value="ECO:0007669"/>
    <property type="project" value="UniProtKB-KW"/>
</dbReference>
<keyword evidence="3" id="KW-0963">Cytoplasm</keyword>
<keyword evidence="2" id="KW-0488">Methylation</keyword>
<dbReference type="AlphaFoldDB" id="A0AAW1T8W4"/>
<evidence type="ECO:0000256" key="8">
    <source>
        <dbReference type="ARBA" id="ARBA00049117"/>
    </source>
</evidence>
<dbReference type="EMBL" id="JALJOV010000181">
    <property type="protein sequence ID" value="KAK9866186.1"/>
    <property type="molecule type" value="Genomic_DNA"/>
</dbReference>
<evidence type="ECO:0000313" key="12">
    <source>
        <dbReference type="Proteomes" id="UP001485043"/>
    </source>
</evidence>
<evidence type="ECO:0000256" key="4">
    <source>
        <dbReference type="ARBA" id="ARBA00022741"/>
    </source>
</evidence>
<dbReference type="GO" id="GO:0003924">
    <property type="term" value="F:GTPase activity"/>
    <property type="evidence" value="ECO:0007669"/>
    <property type="project" value="InterPro"/>
</dbReference>
<keyword evidence="4" id="KW-0547">Nucleotide-binding</keyword>
<gene>
    <name evidence="11" type="ORF">WJX84_002704</name>
</gene>
<evidence type="ECO:0000256" key="3">
    <source>
        <dbReference type="ARBA" id="ARBA00022490"/>
    </source>
</evidence>
<proteinExistence type="predicted"/>
<comment type="subcellular location">
    <subcellularLocation>
        <location evidence="1">Cytoplasm</location>
    </subcellularLocation>
</comment>
<evidence type="ECO:0000256" key="7">
    <source>
        <dbReference type="ARBA" id="ARBA00023134"/>
    </source>
</evidence>
<dbReference type="PROSITE" id="PS51722">
    <property type="entry name" value="G_TR_2"/>
    <property type="match status" value="1"/>
</dbReference>
<keyword evidence="5" id="KW-0378">Hydrolase</keyword>
<evidence type="ECO:0000256" key="9">
    <source>
        <dbReference type="SAM" id="MobiDB-lite"/>
    </source>
</evidence>
<dbReference type="PRINTS" id="PR00315">
    <property type="entry name" value="ELONGATNFCT"/>
</dbReference>
<dbReference type="InterPro" id="IPR004161">
    <property type="entry name" value="EFTu-like_2"/>
</dbReference>
<evidence type="ECO:0000256" key="6">
    <source>
        <dbReference type="ARBA" id="ARBA00022917"/>
    </source>
</evidence>
<evidence type="ECO:0000313" key="11">
    <source>
        <dbReference type="EMBL" id="KAK9866186.1"/>
    </source>
</evidence>
<keyword evidence="12" id="KW-1185">Reference proteome</keyword>
<dbReference type="Gene3D" id="3.40.50.300">
    <property type="entry name" value="P-loop containing nucleotide triphosphate hydrolases"/>
    <property type="match status" value="1"/>
</dbReference>
<accession>A0AAW1T8W4</accession>
<dbReference type="InterPro" id="IPR009000">
    <property type="entry name" value="Transl_B-barrel_sf"/>
</dbReference>
<dbReference type="GO" id="GO:0005737">
    <property type="term" value="C:cytoplasm"/>
    <property type="evidence" value="ECO:0007669"/>
    <property type="project" value="UniProtKB-SubCell"/>
</dbReference>
<dbReference type="FunFam" id="2.40.30.10:FF:000020">
    <property type="entry name" value="Translation elongation factor EF-1"/>
    <property type="match status" value="1"/>
</dbReference>
<feature type="compositionally biased region" description="Polar residues" evidence="9">
    <location>
        <begin position="143"/>
        <end position="170"/>
    </location>
</feature>
<evidence type="ECO:0000259" key="10">
    <source>
        <dbReference type="PROSITE" id="PS51722"/>
    </source>
</evidence>
<feature type="region of interest" description="Disordered" evidence="9">
    <location>
        <begin position="1"/>
        <end position="178"/>
    </location>
</feature>
<evidence type="ECO:0000256" key="5">
    <source>
        <dbReference type="ARBA" id="ARBA00022801"/>
    </source>
</evidence>
<comment type="catalytic activity">
    <reaction evidence="8">
        <text>GTP + H2O = GDP + phosphate + H(+)</text>
        <dbReference type="Rhea" id="RHEA:19669"/>
        <dbReference type="ChEBI" id="CHEBI:15377"/>
        <dbReference type="ChEBI" id="CHEBI:15378"/>
        <dbReference type="ChEBI" id="CHEBI:37565"/>
        <dbReference type="ChEBI" id="CHEBI:43474"/>
        <dbReference type="ChEBI" id="CHEBI:58189"/>
    </reaction>
    <physiologicalReaction direction="left-to-right" evidence="8">
        <dbReference type="Rhea" id="RHEA:19670"/>
    </physiologicalReaction>
</comment>
<protein>
    <recommendedName>
        <fullName evidence="10">Tr-type G domain-containing protein</fullName>
    </recommendedName>
</protein>
<feature type="compositionally biased region" description="Acidic residues" evidence="9">
    <location>
        <begin position="13"/>
        <end position="35"/>
    </location>
</feature>
<dbReference type="GO" id="GO:0006412">
    <property type="term" value="P:translation"/>
    <property type="evidence" value="ECO:0007669"/>
    <property type="project" value="UniProtKB-KW"/>
</dbReference>
<reference evidence="11 12" key="1">
    <citation type="journal article" date="2024" name="Nat. Commun.">
        <title>Phylogenomics reveals the evolutionary origins of lichenization in chlorophyte algae.</title>
        <authorList>
            <person name="Puginier C."/>
            <person name="Libourel C."/>
            <person name="Otte J."/>
            <person name="Skaloud P."/>
            <person name="Haon M."/>
            <person name="Grisel S."/>
            <person name="Petersen M."/>
            <person name="Berrin J.G."/>
            <person name="Delaux P.M."/>
            <person name="Dal Grande F."/>
            <person name="Keller J."/>
        </authorList>
    </citation>
    <scope>NUCLEOTIDE SEQUENCE [LARGE SCALE GENOMIC DNA]</scope>
    <source>
        <strain evidence="11 12">SAG 2523</strain>
    </source>
</reference>
<comment type="caution">
    <text evidence="11">The sequence shown here is derived from an EMBL/GenBank/DDBJ whole genome shotgun (WGS) entry which is preliminary data.</text>
</comment>